<keyword evidence="6" id="KW-0479">Metal-binding</keyword>
<dbReference type="InterPro" id="IPR001365">
    <property type="entry name" value="A_deaminase_dom"/>
</dbReference>
<feature type="domain" description="Adenosine/AMP deaminase N-terminal" evidence="12">
    <location>
        <begin position="27"/>
        <end position="108"/>
    </location>
</feature>
<evidence type="ECO:0000256" key="10">
    <source>
        <dbReference type="SAM" id="SignalP"/>
    </source>
</evidence>
<dbReference type="NCBIfam" id="TIGR01431">
    <property type="entry name" value="adm_rel"/>
    <property type="match status" value="1"/>
</dbReference>
<comment type="caution">
    <text evidence="13">The sequence shown here is derived from an EMBL/GenBank/DDBJ whole genome shotgun (WGS) entry which is preliminary data.</text>
</comment>
<comment type="cofactor">
    <cofactor evidence="1">
        <name>Zn(2+)</name>
        <dbReference type="ChEBI" id="CHEBI:29105"/>
    </cofactor>
</comment>
<dbReference type="InterPro" id="IPR006331">
    <property type="entry name" value="ADGF"/>
</dbReference>
<name>A0AAD9P583_RIDPI</name>
<evidence type="ECO:0000259" key="12">
    <source>
        <dbReference type="Pfam" id="PF08451"/>
    </source>
</evidence>
<accession>A0AAD9P583</accession>
<dbReference type="Pfam" id="PF00962">
    <property type="entry name" value="A_deaminase"/>
    <property type="match status" value="1"/>
</dbReference>
<comment type="similarity">
    <text evidence="3">Belongs to the metallo-dependent hydrolases superfamily. Adenosine and AMP deaminases family. ADGF subfamily.</text>
</comment>
<dbReference type="InterPro" id="IPR006330">
    <property type="entry name" value="Ado/ade_deaminase"/>
</dbReference>
<dbReference type="GO" id="GO:0046103">
    <property type="term" value="P:inosine biosynthetic process"/>
    <property type="evidence" value="ECO:0007669"/>
    <property type="project" value="TreeGrafter"/>
</dbReference>
<organism evidence="13 14">
    <name type="scientific">Ridgeia piscesae</name>
    <name type="common">Tubeworm</name>
    <dbReference type="NCBI Taxonomy" id="27915"/>
    <lineage>
        <taxon>Eukaryota</taxon>
        <taxon>Metazoa</taxon>
        <taxon>Spiralia</taxon>
        <taxon>Lophotrochozoa</taxon>
        <taxon>Annelida</taxon>
        <taxon>Polychaeta</taxon>
        <taxon>Sedentaria</taxon>
        <taxon>Canalipalpata</taxon>
        <taxon>Sabellida</taxon>
        <taxon>Siboglinidae</taxon>
        <taxon>Ridgeia</taxon>
    </lineage>
</organism>
<sequence>MYGSPSATFAFFACSFLLFFNDYISIAKAEDKNTYLSKRRSLLQEEWKITTGGGVVLNADELKVNSILMKWKAAEMSEAAKPKGFFPPAYNFMTVKAKIEESDVFRFIKKMPKGAALHIHDTSMASPHWLIRNVTYRPDCYMCIDKTGQLLFRLTKSQPVSSQCKWDTVNQYRSRSGNSSLFDAYLYGNLTIFTDHPAKAYRSQYEVWHQFGSAFQAVEGLVFNTEIFGAYFEQALTELYADNVQYVETRALLGPVVDLNGAVQTKDWAVTVYNEVQHKFSKQHPAFFGAKSIYITQRSKDLVSMMSDVKEAIRLREKFPDSVVGFDLVGMEDQGPTLEYFLDALLYPSQNGIKLPYFFHAGETDWEGMSVDANILDALLLNTSRIGHGYAIMKHPHIRKLLRERDIAIEVNPISNQVLMLVDDLRNHPAAPLMAEGFPLVISSDDPAMWGSTGISHDFYEAFMGLGGAWANLATLKKLASDSIRYSATGQTEKAALYKLWQKAWDVFIKDMLRQHWP</sequence>
<proteinExistence type="inferred from homology"/>
<keyword evidence="14" id="KW-1185">Reference proteome</keyword>
<evidence type="ECO:0000256" key="7">
    <source>
        <dbReference type="ARBA" id="ARBA00022729"/>
    </source>
</evidence>
<dbReference type="PANTHER" id="PTHR11409:SF39">
    <property type="entry name" value="ADENOSINE DEAMINASE 2"/>
    <property type="match status" value="1"/>
</dbReference>
<dbReference type="PANTHER" id="PTHR11409">
    <property type="entry name" value="ADENOSINE DEAMINASE"/>
    <property type="match status" value="1"/>
</dbReference>
<evidence type="ECO:0000256" key="5">
    <source>
        <dbReference type="ARBA" id="ARBA00022525"/>
    </source>
</evidence>
<keyword evidence="7 10" id="KW-0732">Signal</keyword>
<dbReference type="SUPFAM" id="SSF51556">
    <property type="entry name" value="Metallo-dependent hydrolases"/>
    <property type="match status" value="1"/>
</dbReference>
<evidence type="ECO:0000313" key="14">
    <source>
        <dbReference type="Proteomes" id="UP001209878"/>
    </source>
</evidence>
<evidence type="ECO:0000256" key="2">
    <source>
        <dbReference type="ARBA" id="ARBA00004613"/>
    </source>
</evidence>
<keyword evidence="8" id="KW-0378">Hydrolase</keyword>
<evidence type="ECO:0000313" key="13">
    <source>
        <dbReference type="EMBL" id="KAK2188205.1"/>
    </source>
</evidence>
<protein>
    <recommendedName>
        <fullName evidence="4">adenosine deaminase</fullName>
        <ecNumber evidence="4">3.5.4.4</ecNumber>
    </recommendedName>
</protein>
<dbReference type="GO" id="GO:0005615">
    <property type="term" value="C:extracellular space"/>
    <property type="evidence" value="ECO:0007669"/>
    <property type="project" value="InterPro"/>
</dbReference>
<dbReference type="InterPro" id="IPR032466">
    <property type="entry name" value="Metal_Hydrolase"/>
</dbReference>
<dbReference type="InterPro" id="IPR013659">
    <property type="entry name" value="A_deaminase_N"/>
</dbReference>
<evidence type="ECO:0000256" key="3">
    <source>
        <dbReference type="ARBA" id="ARBA00006083"/>
    </source>
</evidence>
<dbReference type="Pfam" id="PF08451">
    <property type="entry name" value="A_deaminase_N"/>
    <property type="match status" value="1"/>
</dbReference>
<feature type="signal peptide" evidence="10">
    <location>
        <begin position="1"/>
        <end position="29"/>
    </location>
</feature>
<dbReference type="GO" id="GO:0004000">
    <property type="term" value="F:adenosine deaminase activity"/>
    <property type="evidence" value="ECO:0007669"/>
    <property type="project" value="InterPro"/>
</dbReference>
<feature type="chain" id="PRO_5041925785" description="adenosine deaminase" evidence="10">
    <location>
        <begin position="30"/>
        <end position="518"/>
    </location>
</feature>
<dbReference type="AlphaFoldDB" id="A0AAD9P583"/>
<dbReference type="FunFam" id="3.20.20.140:FF:000017">
    <property type="entry name" value="Adenosine deaminase 2"/>
    <property type="match status" value="1"/>
</dbReference>
<evidence type="ECO:0000256" key="8">
    <source>
        <dbReference type="ARBA" id="ARBA00022801"/>
    </source>
</evidence>
<dbReference type="EMBL" id="JAODUO010000140">
    <property type="protein sequence ID" value="KAK2188205.1"/>
    <property type="molecule type" value="Genomic_DNA"/>
</dbReference>
<comment type="catalytic activity">
    <reaction evidence="9">
        <text>adenosine + H2O + H(+) = inosine + NH4(+)</text>
        <dbReference type="Rhea" id="RHEA:24408"/>
        <dbReference type="ChEBI" id="CHEBI:15377"/>
        <dbReference type="ChEBI" id="CHEBI:15378"/>
        <dbReference type="ChEBI" id="CHEBI:16335"/>
        <dbReference type="ChEBI" id="CHEBI:17596"/>
        <dbReference type="ChEBI" id="CHEBI:28938"/>
        <dbReference type="EC" id="3.5.4.4"/>
    </reaction>
</comment>
<dbReference type="Gene3D" id="3.20.20.140">
    <property type="entry name" value="Metal-dependent hydrolases"/>
    <property type="match status" value="1"/>
</dbReference>
<dbReference type="Proteomes" id="UP001209878">
    <property type="component" value="Unassembled WGS sequence"/>
</dbReference>
<dbReference type="CDD" id="cd01321">
    <property type="entry name" value="ADGF"/>
    <property type="match status" value="1"/>
</dbReference>
<dbReference type="GO" id="GO:0046872">
    <property type="term" value="F:metal ion binding"/>
    <property type="evidence" value="ECO:0007669"/>
    <property type="project" value="UniProtKB-KW"/>
</dbReference>
<evidence type="ECO:0000259" key="11">
    <source>
        <dbReference type="Pfam" id="PF00962"/>
    </source>
</evidence>
<evidence type="ECO:0000256" key="6">
    <source>
        <dbReference type="ARBA" id="ARBA00022723"/>
    </source>
</evidence>
<dbReference type="EC" id="3.5.4.4" evidence="4"/>
<gene>
    <name evidence="13" type="ORF">NP493_140g03047</name>
</gene>
<evidence type="ECO:0000256" key="1">
    <source>
        <dbReference type="ARBA" id="ARBA00001947"/>
    </source>
</evidence>
<dbReference type="GO" id="GO:0006154">
    <property type="term" value="P:adenosine catabolic process"/>
    <property type="evidence" value="ECO:0007669"/>
    <property type="project" value="InterPro"/>
</dbReference>
<feature type="domain" description="Adenosine deaminase" evidence="11">
    <location>
        <begin position="208"/>
        <end position="499"/>
    </location>
</feature>
<keyword evidence="5" id="KW-0964">Secreted</keyword>
<reference evidence="13" key="1">
    <citation type="journal article" date="2023" name="Mol. Biol. Evol.">
        <title>Third-Generation Sequencing Reveals the Adaptive Role of the Epigenome in Three Deep-Sea Polychaetes.</title>
        <authorList>
            <person name="Perez M."/>
            <person name="Aroh O."/>
            <person name="Sun Y."/>
            <person name="Lan Y."/>
            <person name="Juniper S.K."/>
            <person name="Young C.R."/>
            <person name="Angers B."/>
            <person name="Qian P.Y."/>
        </authorList>
    </citation>
    <scope>NUCLEOTIDE SEQUENCE</scope>
    <source>
        <strain evidence="13">R07B-5</strain>
    </source>
</reference>
<evidence type="ECO:0000256" key="9">
    <source>
        <dbReference type="ARBA" id="ARBA00047764"/>
    </source>
</evidence>
<comment type="subcellular location">
    <subcellularLocation>
        <location evidence="2">Secreted</location>
    </subcellularLocation>
</comment>
<evidence type="ECO:0000256" key="4">
    <source>
        <dbReference type="ARBA" id="ARBA00012784"/>
    </source>
</evidence>